<dbReference type="GeneID" id="89975373"/>
<proteinExistence type="inferred from homology"/>
<feature type="compositionally biased region" description="Basic and acidic residues" evidence="2">
    <location>
        <begin position="198"/>
        <end position="209"/>
    </location>
</feature>
<dbReference type="GO" id="GO:0043161">
    <property type="term" value="P:proteasome-mediated ubiquitin-dependent protein catabolic process"/>
    <property type="evidence" value="ECO:0007669"/>
    <property type="project" value="TreeGrafter"/>
</dbReference>
<dbReference type="GO" id="GO:0006623">
    <property type="term" value="P:protein targeting to vacuole"/>
    <property type="evidence" value="ECO:0007669"/>
    <property type="project" value="TreeGrafter"/>
</dbReference>
<dbReference type="RefSeq" id="XP_064702426.1">
    <property type="nucleotide sequence ID" value="XM_064850760.1"/>
</dbReference>
<feature type="compositionally biased region" description="Polar residues" evidence="2">
    <location>
        <begin position="1"/>
        <end position="11"/>
    </location>
</feature>
<feature type="region of interest" description="Disordered" evidence="2">
    <location>
        <begin position="78"/>
        <end position="109"/>
    </location>
</feature>
<keyword evidence="4" id="KW-1185">Reference proteome</keyword>
<evidence type="ECO:0000313" key="4">
    <source>
        <dbReference type="Proteomes" id="UP001358417"/>
    </source>
</evidence>
<dbReference type="GO" id="GO:0045721">
    <property type="term" value="P:negative regulation of gluconeogenesis"/>
    <property type="evidence" value="ECO:0007669"/>
    <property type="project" value="TreeGrafter"/>
</dbReference>
<dbReference type="AlphaFoldDB" id="A0AAV9N244"/>
<comment type="caution">
    <text evidence="3">The sequence shown here is derived from an EMBL/GenBank/DDBJ whole genome shotgun (WGS) entry which is preliminary data.</text>
</comment>
<feature type="region of interest" description="Disordered" evidence="2">
    <location>
        <begin position="1"/>
        <end position="33"/>
    </location>
</feature>
<evidence type="ECO:0000313" key="3">
    <source>
        <dbReference type="EMBL" id="KAK5046853.1"/>
    </source>
</evidence>
<dbReference type="PANTHER" id="PTHR14534">
    <property type="entry name" value="VACUOLAR IMPORT AND DEGRADATION PROTEIN 24"/>
    <property type="match status" value="1"/>
</dbReference>
<protein>
    <submittedName>
        <fullName evidence="3">Uncharacterized protein</fullName>
    </submittedName>
</protein>
<dbReference type="Pfam" id="PF09783">
    <property type="entry name" value="Vac_ImportDeg"/>
    <property type="match status" value="1"/>
</dbReference>
<feature type="compositionally biased region" description="Low complexity" evidence="2">
    <location>
        <begin position="12"/>
        <end position="27"/>
    </location>
</feature>
<dbReference type="InterPro" id="IPR018618">
    <property type="entry name" value="GID4/10-like"/>
</dbReference>
<dbReference type="GO" id="GO:0005773">
    <property type="term" value="C:vacuole"/>
    <property type="evidence" value="ECO:0007669"/>
    <property type="project" value="GOC"/>
</dbReference>
<feature type="region of interest" description="Disordered" evidence="2">
    <location>
        <begin position="597"/>
        <end position="631"/>
    </location>
</feature>
<name>A0AAV9N244_9EURO</name>
<dbReference type="PANTHER" id="PTHR14534:SF3">
    <property type="entry name" value="GID COMPLEX SUBUNIT 4 HOMOLOG"/>
    <property type="match status" value="1"/>
</dbReference>
<evidence type="ECO:0000256" key="2">
    <source>
        <dbReference type="SAM" id="MobiDB-lite"/>
    </source>
</evidence>
<organism evidence="3 4">
    <name type="scientific">Exophiala bonariae</name>
    <dbReference type="NCBI Taxonomy" id="1690606"/>
    <lineage>
        <taxon>Eukaryota</taxon>
        <taxon>Fungi</taxon>
        <taxon>Dikarya</taxon>
        <taxon>Ascomycota</taxon>
        <taxon>Pezizomycotina</taxon>
        <taxon>Eurotiomycetes</taxon>
        <taxon>Chaetothyriomycetidae</taxon>
        <taxon>Chaetothyriales</taxon>
        <taxon>Herpotrichiellaceae</taxon>
        <taxon>Exophiala</taxon>
    </lineage>
</organism>
<dbReference type="Proteomes" id="UP001358417">
    <property type="component" value="Unassembled WGS sequence"/>
</dbReference>
<gene>
    <name evidence="3" type="ORF">LTR84_007207</name>
</gene>
<feature type="region of interest" description="Disordered" evidence="2">
    <location>
        <begin position="159"/>
        <end position="221"/>
    </location>
</feature>
<accession>A0AAV9N244</accession>
<evidence type="ECO:0000256" key="1">
    <source>
        <dbReference type="ARBA" id="ARBA00061469"/>
    </source>
</evidence>
<comment type="similarity">
    <text evidence="1">Belongs to the GID4/VID24 family.</text>
</comment>
<feature type="region of interest" description="Disordered" evidence="2">
    <location>
        <begin position="419"/>
        <end position="440"/>
    </location>
</feature>
<feature type="compositionally biased region" description="Low complexity" evidence="2">
    <location>
        <begin position="615"/>
        <end position="631"/>
    </location>
</feature>
<sequence>MPPANSPSHTRPSTPSNPINPSSTSSSYLHQLEAAISTPVPDLASTLNLTPRPLPPPAALQHYGLPEIPSIIQPDLDLTMDTQLPPNNHLSDDSDDDLGGSSTAAANVDPAARRDLLRLERALQNYRTARSALRAGRSSDYPPVPTASALRAWWHEETPDSENGIGTRPWLPPLSFPNSTSTRPHRDPSQRLQYARLYAERERERRHSESPSLSSHLTTRKERQRSEAFIRVRNLIRYLSQLRHTGVQGGLDLARDLGLDSLYEFEEANSPSDLPMHINSLPVPQYSSWLQPGMVWHGLQSTDREPLRSASFVGSGARRERQRDILRRSLHRRRALALPPNSLLDESDQLATGDSLLDPSDRWLSDLRQSTDGRWAFASRSSSSTSSPQVQDHPTSDHWPVSVTIHSVDYNSMTLTGTMSASHIPDKPSSLHHAGSGHPEANTSMSSFFTGEIIDFRHQPLETEREGRNYSVGGLDVDARYWARLGPFREEIHKVRYLRGKSRSEYYHDSRLWDAFRKAAAAENENKDLSLEFYPSPSPTDAEPHVQPGEIDSTQNKDTEDDEIMSRSLGSARWIEEKLGREWILMRWKERCFVTPTSSTSLSTSHPDNTRTILTTTSGPEGTGNGTNSNGSTSWGLTISGFYYIALNRLTGEIDGLYYDPGSQPFQALRMVPEGTSKRNLVTPTNAGIPEDFSRRDLHAETSCGCGDEQCTNRPGLKKWFPSLEFR</sequence>
<dbReference type="GO" id="GO:0007039">
    <property type="term" value="P:protein catabolic process in the vacuole"/>
    <property type="evidence" value="ECO:0007669"/>
    <property type="project" value="TreeGrafter"/>
</dbReference>
<dbReference type="EMBL" id="JAVRRD010000028">
    <property type="protein sequence ID" value="KAK5046853.1"/>
    <property type="molecule type" value="Genomic_DNA"/>
</dbReference>
<feature type="compositionally biased region" description="Polar residues" evidence="2">
    <location>
        <begin position="80"/>
        <end position="89"/>
    </location>
</feature>
<reference evidence="3 4" key="1">
    <citation type="submission" date="2023-08" db="EMBL/GenBank/DDBJ databases">
        <title>Black Yeasts Isolated from many extreme environments.</title>
        <authorList>
            <person name="Coleine C."/>
            <person name="Stajich J.E."/>
            <person name="Selbmann L."/>
        </authorList>
    </citation>
    <scope>NUCLEOTIDE SEQUENCE [LARGE SCALE GENOMIC DNA]</scope>
    <source>
        <strain evidence="3 4">CCFEE 5792</strain>
    </source>
</reference>
<dbReference type="GO" id="GO:0034657">
    <property type="term" value="C:GID complex"/>
    <property type="evidence" value="ECO:0007669"/>
    <property type="project" value="TreeGrafter"/>
</dbReference>
<feature type="region of interest" description="Disordered" evidence="2">
    <location>
        <begin position="378"/>
        <end position="400"/>
    </location>
</feature>
<feature type="region of interest" description="Disordered" evidence="2">
    <location>
        <begin position="530"/>
        <end position="564"/>
    </location>
</feature>